<name>A0AAV7XVJ1_9NEOP</name>
<feature type="compositionally biased region" description="Basic residues" evidence="1">
    <location>
        <begin position="2042"/>
        <end position="2051"/>
    </location>
</feature>
<feature type="compositionally biased region" description="Low complexity" evidence="1">
    <location>
        <begin position="504"/>
        <end position="536"/>
    </location>
</feature>
<feature type="compositionally biased region" description="Low complexity" evidence="1">
    <location>
        <begin position="960"/>
        <end position="980"/>
    </location>
</feature>
<feature type="compositionally biased region" description="Polar residues" evidence="1">
    <location>
        <begin position="719"/>
        <end position="747"/>
    </location>
</feature>
<evidence type="ECO:0000256" key="1">
    <source>
        <dbReference type="SAM" id="MobiDB-lite"/>
    </source>
</evidence>
<dbReference type="Gene3D" id="2.170.140.10">
    <property type="entry name" value="Chitin binding domain"/>
    <property type="match status" value="1"/>
</dbReference>
<feature type="compositionally biased region" description="Low complexity" evidence="1">
    <location>
        <begin position="145"/>
        <end position="164"/>
    </location>
</feature>
<feature type="compositionally biased region" description="Polar residues" evidence="1">
    <location>
        <begin position="401"/>
        <end position="415"/>
    </location>
</feature>
<feature type="compositionally biased region" description="Low complexity" evidence="1">
    <location>
        <begin position="776"/>
        <end position="808"/>
    </location>
</feature>
<evidence type="ECO:0000256" key="2">
    <source>
        <dbReference type="SAM" id="SignalP"/>
    </source>
</evidence>
<feature type="region of interest" description="Disordered" evidence="1">
    <location>
        <begin position="1701"/>
        <end position="1774"/>
    </location>
</feature>
<dbReference type="Pfam" id="PF01607">
    <property type="entry name" value="CBM_14"/>
    <property type="match status" value="1"/>
</dbReference>
<dbReference type="InterPro" id="IPR002557">
    <property type="entry name" value="Chitin-bd_dom"/>
</dbReference>
<feature type="compositionally biased region" description="Low complexity" evidence="1">
    <location>
        <begin position="884"/>
        <end position="898"/>
    </location>
</feature>
<feature type="compositionally biased region" description="Polar residues" evidence="1">
    <location>
        <begin position="355"/>
        <end position="364"/>
    </location>
</feature>
<feature type="compositionally biased region" description="Low complexity" evidence="1">
    <location>
        <begin position="748"/>
        <end position="762"/>
    </location>
</feature>
<feature type="compositionally biased region" description="Polar residues" evidence="1">
    <location>
        <begin position="447"/>
        <end position="475"/>
    </location>
</feature>
<feature type="compositionally biased region" description="Polar residues" evidence="1">
    <location>
        <begin position="175"/>
        <end position="203"/>
    </location>
</feature>
<keyword evidence="2" id="KW-0732">Signal</keyword>
<feature type="compositionally biased region" description="Polar residues" evidence="1">
    <location>
        <begin position="627"/>
        <end position="636"/>
    </location>
</feature>
<feature type="compositionally biased region" description="Low complexity" evidence="1">
    <location>
        <begin position="552"/>
        <end position="572"/>
    </location>
</feature>
<keyword evidence="5" id="KW-1185">Reference proteome</keyword>
<reference evidence="4" key="1">
    <citation type="submission" date="2022-12" db="EMBL/GenBank/DDBJ databases">
        <title>Chromosome-level genome assembly of the bean flower thrips Megalurothrips usitatus.</title>
        <authorList>
            <person name="Ma L."/>
            <person name="Liu Q."/>
            <person name="Li H."/>
            <person name="Cai W."/>
        </authorList>
    </citation>
    <scope>NUCLEOTIDE SEQUENCE</scope>
    <source>
        <strain evidence="4">Cailab_2022a</strain>
    </source>
</reference>
<feature type="region of interest" description="Disordered" evidence="1">
    <location>
        <begin position="1971"/>
        <end position="2051"/>
    </location>
</feature>
<evidence type="ECO:0000313" key="5">
    <source>
        <dbReference type="Proteomes" id="UP001075354"/>
    </source>
</evidence>
<proteinExistence type="predicted"/>
<feature type="compositionally biased region" description="Low complexity" evidence="1">
    <location>
        <begin position="204"/>
        <end position="218"/>
    </location>
</feature>
<feature type="region of interest" description="Disordered" evidence="1">
    <location>
        <begin position="1569"/>
        <end position="1642"/>
    </location>
</feature>
<dbReference type="SUPFAM" id="SSF57625">
    <property type="entry name" value="Invertebrate chitin-binding proteins"/>
    <property type="match status" value="1"/>
</dbReference>
<feature type="compositionally biased region" description="Low complexity" evidence="1">
    <location>
        <begin position="232"/>
        <end position="264"/>
    </location>
</feature>
<feature type="compositionally biased region" description="Polar residues" evidence="1">
    <location>
        <begin position="583"/>
        <end position="611"/>
    </location>
</feature>
<comment type="caution">
    <text evidence="4">The sequence shown here is derived from an EMBL/GenBank/DDBJ whole genome shotgun (WGS) entry which is preliminary data.</text>
</comment>
<evidence type="ECO:0000259" key="3">
    <source>
        <dbReference type="PROSITE" id="PS50940"/>
    </source>
</evidence>
<dbReference type="EMBL" id="JAPTSV010000002">
    <property type="protein sequence ID" value="KAJ1530374.1"/>
    <property type="molecule type" value="Genomic_DNA"/>
</dbReference>
<feature type="compositionally biased region" description="Low complexity" evidence="1">
    <location>
        <begin position="280"/>
        <end position="300"/>
    </location>
</feature>
<feature type="compositionally biased region" description="Low complexity" evidence="1">
    <location>
        <begin position="368"/>
        <end position="400"/>
    </location>
</feature>
<feature type="compositionally biased region" description="Polar residues" evidence="1">
    <location>
        <begin position="763"/>
        <end position="772"/>
    </location>
</feature>
<feature type="compositionally biased region" description="Low complexity" evidence="1">
    <location>
        <begin position="340"/>
        <end position="354"/>
    </location>
</feature>
<feature type="compositionally biased region" description="Low complexity" evidence="1">
    <location>
        <begin position="640"/>
        <end position="672"/>
    </location>
</feature>
<feature type="domain" description="Chitin-binding type-2" evidence="3">
    <location>
        <begin position="31"/>
        <end position="86"/>
    </location>
</feature>
<feature type="compositionally biased region" description="Low complexity" evidence="1">
    <location>
        <begin position="476"/>
        <end position="490"/>
    </location>
</feature>
<accession>A0AAV7XVJ1</accession>
<feature type="compositionally biased region" description="Low complexity" evidence="1">
    <location>
        <begin position="912"/>
        <end position="944"/>
    </location>
</feature>
<feature type="compositionally biased region" description="Basic residues" evidence="1">
    <location>
        <begin position="1906"/>
        <end position="1915"/>
    </location>
</feature>
<feature type="region of interest" description="Disordered" evidence="1">
    <location>
        <begin position="2107"/>
        <end position="2186"/>
    </location>
</feature>
<dbReference type="SMART" id="SM00494">
    <property type="entry name" value="ChtBD2"/>
    <property type="match status" value="1"/>
</dbReference>
<feature type="compositionally biased region" description="Polar residues" evidence="1">
    <location>
        <begin position="673"/>
        <end position="687"/>
    </location>
</feature>
<feature type="compositionally biased region" description="Low complexity" evidence="1">
    <location>
        <begin position="416"/>
        <end position="436"/>
    </location>
</feature>
<feature type="region of interest" description="Disordered" evidence="1">
    <location>
        <begin position="1836"/>
        <end position="1915"/>
    </location>
</feature>
<feature type="compositionally biased region" description="Polar residues" evidence="1">
    <location>
        <begin position="311"/>
        <end position="339"/>
    </location>
</feature>
<organism evidence="4 5">
    <name type="scientific">Megalurothrips usitatus</name>
    <name type="common">bean blossom thrips</name>
    <dbReference type="NCBI Taxonomy" id="439358"/>
    <lineage>
        <taxon>Eukaryota</taxon>
        <taxon>Metazoa</taxon>
        <taxon>Ecdysozoa</taxon>
        <taxon>Arthropoda</taxon>
        <taxon>Hexapoda</taxon>
        <taxon>Insecta</taxon>
        <taxon>Pterygota</taxon>
        <taxon>Neoptera</taxon>
        <taxon>Paraneoptera</taxon>
        <taxon>Thysanoptera</taxon>
        <taxon>Terebrantia</taxon>
        <taxon>Thripoidea</taxon>
        <taxon>Thripidae</taxon>
        <taxon>Megalurothrips</taxon>
    </lineage>
</organism>
<feature type="compositionally biased region" description="Low complexity" evidence="1">
    <location>
        <begin position="825"/>
        <end position="844"/>
    </location>
</feature>
<feature type="compositionally biased region" description="Polar residues" evidence="1">
    <location>
        <begin position="95"/>
        <end position="139"/>
    </location>
</feature>
<feature type="compositionally biased region" description="Polar residues" evidence="1">
    <location>
        <begin position="219"/>
        <end position="228"/>
    </location>
</feature>
<dbReference type="PROSITE" id="PS50940">
    <property type="entry name" value="CHIT_BIND_II"/>
    <property type="match status" value="1"/>
</dbReference>
<sequence length="2484" mass="266572">MACGTVMIWPFLLAAVMSASAYNPEVDGYNPPACHKGDFKLAPHNSCKKFYECRNGHVREKLCSMLQKFDRVHLRCRYVWQIKCRDIHPKHQPTTEKPTTTSVPPVNITSTTPANTDVTSTEAPLASTSRPIDVSSTISPEPYAGTTQSSGEVSSTTQSSVSSTKAASPDEIEEPTSTTASPVQSTTPGSGDGQATTTETPNDGGSTTSSPGTSTQSSVENPSSTVQPNPEGPTTTPAPGASTTTEQPGGQTSTTPSGEPSSSTANPIGGLSSTTPEPNQSTTQSSGEVSSTTQSSVSSTKAASPDEIEEPTSTTASPVQSTTPGSGDGQATTTETPNDGGSTTSSPGTSTQSSVENPSSTVQPNPEGPTTTPAPGASTTTEQPGGQTSTTPSGEPSSSTANPIGGSSSTTPEPNQSTTQSSGEVSSTTQSSVSSTKAASPDEIEEPTSTTASPVQSTTPGSGDGQATTTETPNDGGSTTSSPGTSTQSSVENPSSTVQPNPEGPTTTPAPGASTTTEQPGGQTSTTPSGEPSSSTANPIGGLSSTTPEPNQSTTQSSGEVSSTTQSSVSSTKAASPDEIEEPTSTTASPVQSTTPGSGDGQATTTETPNDGGSTTSSPGTSTQSSVENPSSTVQPNPEGPTTTPAPGASTTTEQPGGQTSTTPSGEPSSSTANPIGGSSSTTPEPNQSTTQSSGEVSSTTQSSVSSTKAASPDEIEEPTSTTASPVQSTTPGSGDGQATTTETPNDGGSTTSSPGTSTQSSVENPSSTVQPNPEGPTTTPAPGASTTTEQPGGQTSTTPSGEPSSSTANPIGGLSSTTPEPNQGTTQSSGEVSSTTQSSVSSTKAASPDEIEEPTSTTASPVQSTTPGSGDGQATTTETPNDGGSTTSSPGTSTQSSVENPSSTVQPNPEGPTTTPAPGASTTTEQPGGQTSTTPSGEPSSSTANPIGGLSSTTPEPNQSTTQSSGEVSSTTQSSVSSTKAASPDEIEEPTSTTASPVQSTTPGSGDGQATTTETPNDGGSTTSVQAPAPSHPSRIPRRRCSQILKDPRPRPLQERPLPPNSPVDRQAQHHLANHPAAQPTPSVDCHPQHRNLIRAPRSHLVRLAPPHRAQYLPQRLRRPMKLRNPHPPPRLLCNRQHLVQATDKLPQPKRLTMVGQRPLVQEPAPSHPSRIPRRRCSQILKDPRPRPLQERPLPPNSPVDRQAQHHLANHPAAQPTPSVDCHPQHRNPIRAPRSHLVRLAPPHRAQYLPQRLRRPMKLRNPHPPPRLLCNRQHLVQATDKLPQPKRLTMVGQRPPVQAPAPSHPSRIPRRRCSQILKDPRPRPLQERPLPPNSPVDRQAQHHLANHPAAQPTPSVDCHPQHRNPIRAPRSHLVRLAPPHRAQYLPQRLRRPMKLRNPHPPPRLLCNRQHLVQATDKLPQPKRLTMVGQRPLVQAPAPSHPSRIPRRRCSQILKDPRPRPLQERPLPPNSPVDRQAQHHLANHPAAQPTPSVDCHPQHRNPIRAPRSHLVRLAPPHRAQYLPQRLRRPMKLRNPHPPPRLLCNRQHLVQATDKLPQPKRLTMVGQRPLVQAPAPSHPSRIPRRRCSQILKDPRPRPLQERPLPPNSPVDRQAQHHLANHPAAQPTPSVDCHPQHRNPIRAPRSHLVRLAPPHRAQYLPQRLRRPMKLRNPHPPPRLLCNRQHLVQATDKLPQPKRLTMVGQRPLVQEPAPSHPSRIPRRRCSQILKDPRPRPLQERPLPPNSPVDRQAQHHLANHPAAQPTPSVDCHPQHRNPIRAPRSHLVRLAPPHRAQYLPQRLRRPMKLRNPHPPPRLLCNRQHLVQATDKLPQPKRLTMVGQRPPVQAPAPSHPSRIPRRRCSQILKDPRPRPLQERPLPPNSPVDRQAQHHLANHPAAQPTPSVDCHPQHRNPIRAPRSHLVRLAPPHRAQYLPQRLRRPMKLRNPHPPPRLLCNRQHLVQATDKLPQPKRLTMVGQRPPVQAPAPSHPSRIPRRRCSQILKDPRPRPLQERPLPPNSPVDRQAQHHLANHPAAQPTPSVDCHPQHRNPIRAPRSHLVRLAPPHRAQYLPQRLRRPMKLRNPHPPPRLLCNRQHLVQATDKLPQPKRLTMVGQRPPVQAPAPSHPSRIPRRRCSQILKDPRPRPLQERPLPPNSPVDRQAQHHLANHPAAQPTPSVDCHPQHRNPIRAPRSHLVRLAPPHRAQYLPQRLRRPMKLRSLRLLLRCRHRQPCLQSITRALRLRRCRSARPAAGTGTHMRIAGVSTNAWTAFCPTSPASPCKPLTRQLGAAIGVGRWTATRSLFCPCCLTRNRQCRPSDTGLRRAQLPDTRNRLITTAGSTMTARLALWPSCSARRCNDLIASTLRVILTGRSSATRCLPPEGARSSPGPAAGPRCRPSPCAPAPARRCCLPRRTAASCGSAAMATPPSPRAAACSGSTASPSPASGCGLAWTATLARARSTSSRADPDRFAASHLELIIFMLTAFAIKY</sequence>
<feature type="compositionally biased region" description="Polar residues" evidence="1">
    <location>
        <begin position="899"/>
        <end position="908"/>
    </location>
</feature>
<feature type="signal peptide" evidence="2">
    <location>
        <begin position="1"/>
        <end position="21"/>
    </location>
</feature>
<feature type="compositionally biased region" description="Polar residues" evidence="1">
    <location>
        <begin position="991"/>
        <end position="1027"/>
    </location>
</feature>
<feature type="region of interest" description="Disordered" evidence="1">
    <location>
        <begin position="1433"/>
        <end position="1502"/>
    </location>
</feature>
<feature type="region of interest" description="Disordered" evidence="1">
    <location>
        <begin position="1291"/>
        <end position="1370"/>
    </location>
</feature>
<dbReference type="GO" id="GO:0008061">
    <property type="term" value="F:chitin binding"/>
    <property type="evidence" value="ECO:0007669"/>
    <property type="project" value="InterPro"/>
</dbReference>
<dbReference type="InterPro" id="IPR036508">
    <property type="entry name" value="Chitin-bd_dom_sf"/>
</dbReference>
<protein>
    <recommendedName>
        <fullName evidence="3">Chitin-binding type-2 domain-containing protein</fullName>
    </recommendedName>
</protein>
<feature type="compositionally biased region" description="Low complexity" evidence="1">
    <location>
        <begin position="688"/>
        <end position="708"/>
    </location>
</feature>
<feature type="compositionally biased region" description="Polar residues" evidence="1">
    <location>
        <begin position="815"/>
        <end position="824"/>
    </location>
</feature>
<dbReference type="Proteomes" id="UP001075354">
    <property type="component" value="Chromosome 2"/>
</dbReference>
<feature type="compositionally biased region" description="Low complexity" evidence="1">
    <location>
        <begin position="612"/>
        <end position="626"/>
    </location>
</feature>
<dbReference type="GO" id="GO:0005576">
    <property type="term" value="C:extracellular region"/>
    <property type="evidence" value="ECO:0007669"/>
    <property type="project" value="InterPro"/>
</dbReference>
<evidence type="ECO:0000313" key="4">
    <source>
        <dbReference type="EMBL" id="KAJ1530374.1"/>
    </source>
</evidence>
<gene>
    <name evidence="4" type="ORF">ONE63_005283</name>
</gene>
<feature type="compositionally biased region" description="Polar residues" evidence="1">
    <location>
        <begin position="491"/>
        <end position="500"/>
    </location>
</feature>
<feature type="chain" id="PRO_5043451351" description="Chitin-binding type-2 domain-containing protein" evidence="2">
    <location>
        <begin position="22"/>
        <end position="2484"/>
    </location>
</feature>
<feature type="compositionally biased region" description="Basic residues" evidence="1">
    <location>
        <begin position="1226"/>
        <end position="1235"/>
    </location>
</feature>
<feature type="region of interest" description="Disordered" evidence="1">
    <location>
        <begin position="2372"/>
        <end position="2391"/>
    </location>
</feature>
<feature type="compositionally biased region" description="Polar residues" evidence="1">
    <location>
        <begin position="855"/>
        <end position="883"/>
    </location>
</feature>
<feature type="region of interest" description="Disordered" evidence="1">
    <location>
        <begin position="1156"/>
        <end position="1235"/>
    </location>
</feature>
<feature type="region of interest" description="Disordered" evidence="1">
    <location>
        <begin position="89"/>
        <end position="1090"/>
    </location>
</feature>